<dbReference type="Proteomes" id="UP000005206">
    <property type="component" value="Chromosome 2"/>
</dbReference>
<dbReference type="STRING" id="660122.C7Z511"/>
<dbReference type="PANTHER" id="PTHR18934">
    <property type="entry name" value="ATP-DEPENDENT RNA HELICASE"/>
    <property type="match status" value="1"/>
</dbReference>
<keyword evidence="7" id="KW-1185">Reference proteome</keyword>
<protein>
    <recommendedName>
        <fullName evidence="5">Helicase ATP-binding domain-containing protein</fullName>
    </recommendedName>
</protein>
<proteinExistence type="predicted"/>
<dbReference type="KEGG" id="nhe:NECHADRAFT_76709"/>
<dbReference type="Gene3D" id="1.20.120.1080">
    <property type="match status" value="1"/>
</dbReference>
<dbReference type="Gene3D" id="3.40.50.300">
    <property type="entry name" value="P-loop containing nucleotide triphosphate hydrolases"/>
    <property type="match status" value="2"/>
</dbReference>
<dbReference type="SMART" id="SM00847">
    <property type="entry name" value="HA2"/>
    <property type="match status" value="1"/>
</dbReference>
<dbReference type="GO" id="GO:0003723">
    <property type="term" value="F:RNA binding"/>
    <property type="evidence" value="ECO:0007669"/>
    <property type="project" value="TreeGrafter"/>
</dbReference>
<dbReference type="GO" id="GO:0004386">
    <property type="term" value="F:helicase activity"/>
    <property type="evidence" value="ECO:0007669"/>
    <property type="project" value="UniProtKB-KW"/>
</dbReference>
<dbReference type="GeneID" id="9678258"/>
<dbReference type="RefSeq" id="XP_003046152.1">
    <property type="nucleotide sequence ID" value="XM_003046106.1"/>
</dbReference>
<keyword evidence="2" id="KW-0378">Hydrolase</keyword>
<sequence length="701" mass="79390">MESMLWNRMTAEQAMALEDATKNPFLPGSLHSAEYFADLSRRREQYSICRPENRQEFLRCFQSGRITIVVGDTGCGKITQLVQFILFDEWMHDEKIVGCTQPRGSTASSAAAQVASEMELPLGGIVGCYTHSGDWDRSSGDTRLKFLTDSFLLQEFVSRRGFHDYGCIVIDQAHERTLATDMLMGLLKDATRARDDLKVVIVLDVDTGLDKFTKFFGTRNVFRVAERANAIQIRYLEEETPDALTTACSLMIVRSKPRGNILLFLTSDRDVWGACERLGRDVRTLKTLPLSQVPASPDALQDDGAQKCFVTTGLAEVSVKIPEITYVIDKGRCRQFRYSPRVGMYTLMTVPIPKPTAQLRAAQISRNQQGGICYRLYTKQTFNWICPPNNHLAIHASEMTREILMLKSCGYHEISKFNFVDRPHTETILRALAELRALGFTDSDTNITRKGEIAVCLPTPIDPAWYNAFLEAEKLGCLGEIVTIACLLSSQEDLFVRPYEQRYSVDVKRQCFGHIDSDHLARLNAFLAYFHRRDICSDEAELSNWCQSQGINLEVAEEARLMRGGLMPEVSHGMLYGGPVPTLDPRDPDFSAKIRQSLAVGFCHKTAILSRRGDDNYKTVHENYPVALEPDSCLIGMGWEWVVYHHIRFARVQYMHCITAIEPEWIMDHNLARKYDQVTLRNPEVKASLDRARAKTESESV</sequence>
<evidence type="ECO:0000256" key="3">
    <source>
        <dbReference type="ARBA" id="ARBA00022806"/>
    </source>
</evidence>
<gene>
    <name evidence="6" type="ORF">NECHADRAFT_76709</name>
</gene>
<dbReference type="Pfam" id="PF07717">
    <property type="entry name" value="OB_NTP_bind"/>
    <property type="match status" value="1"/>
</dbReference>
<evidence type="ECO:0000256" key="2">
    <source>
        <dbReference type="ARBA" id="ARBA00022801"/>
    </source>
</evidence>
<dbReference type="InterPro" id="IPR007502">
    <property type="entry name" value="Helicase-assoc_dom"/>
</dbReference>
<reference evidence="6 7" key="1">
    <citation type="journal article" date="2009" name="PLoS Genet.">
        <title>The genome of Nectria haematococca: contribution of supernumerary chromosomes to gene expansion.</title>
        <authorList>
            <person name="Coleman J.J."/>
            <person name="Rounsley S.D."/>
            <person name="Rodriguez-Carres M."/>
            <person name="Kuo A."/>
            <person name="Wasmann C.C."/>
            <person name="Grimwood J."/>
            <person name="Schmutz J."/>
            <person name="Taga M."/>
            <person name="White G.J."/>
            <person name="Zhou S."/>
            <person name="Schwartz D.C."/>
            <person name="Freitag M."/>
            <person name="Ma L.J."/>
            <person name="Danchin E.G."/>
            <person name="Henrissat B."/>
            <person name="Coutinho P.M."/>
            <person name="Nelson D.R."/>
            <person name="Straney D."/>
            <person name="Napoli C.A."/>
            <person name="Barker B.M."/>
            <person name="Gribskov M."/>
            <person name="Rep M."/>
            <person name="Kroken S."/>
            <person name="Molnar I."/>
            <person name="Rensing C."/>
            <person name="Kennell J.C."/>
            <person name="Zamora J."/>
            <person name="Farman M.L."/>
            <person name="Selker E.U."/>
            <person name="Salamov A."/>
            <person name="Shapiro H."/>
            <person name="Pangilinan J."/>
            <person name="Lindquist E."/>
            <person name="Lamers C."/>
            <person name="Grigoriev I.V."/>
            <person name="Geiser D.M."/>
            <person name="Covert S.F."/>
            <person name="Temporini E."/>
            <person name="Vanetten H.D."/>
        </authorList>
    </citation>
    <scope>NUCLEOTIDE SEQUENCE [LARGE SCALE GENOMIC DNA]</scope>
    <source>
        <strain evidence="7">ATCC MYA-4622 / CBS 123669 / FGSC 9596 / NRRL 45880 / 77-13-4</strain>
    </source>
</reference>
<keyword evidence="4" id="KW-0067">ATP-binding</keyword>
<dbReference type="PROSITE" id="PS51192">
    <property type="entry name" value="HELICASE_ATP_BIND_1"/>
    <property type="match status" value="1"/>
</dbReference>
<dbReference type="VEuPathDB" id="FungiDB:NECHADRAFT_76709"/>
<evidence type="ECO:0000313" key="7">
    <source>
        <dbReference type="Proteomes" id="UP000005206"/>
    </source>
</evidence>
<evidence type="ECO:0000313" key="6">
    <source>
        <dbReference type="EMBL" id="EEU40439.1"/>
    </source>
</evidence>
<evidence type="ECO:0000256" key="1">
    <source>
        <dbReference type="ARBA" id="ARBA00022741"/>
    </source>
</evidence>
<accession>C7Z511</accession>
<dbReference type="OMA" id="CHERTAD"/>
<dbReference type="EMBL" id="GG698910">
    <property type="protein sequence ID" value="EEU40439.1"/>
    <property type="molecule type" value="Genomic_DNA"/>
</dbReference>
<organism evidence="6 7">
    <name type="scientific">Fusarium vanettenii (strain ATCC MYA-4622 / CBS 123669 / FGSC 9596 / NRRL 45880 / 77-13-4)</name>
    <name type="common">Fusarium solani subsp. pisi</name>
    <dbReference type="NCBI Taxonomy" id="660122"/>
    <lineage>
        <taxon>Eukaryota</taxon>
        <taxon>Fungi</taxon>
        <taxon>Dikarya</taxon>
        <taxon>Ascomycota</taxon>
        <taxon>Pezizomycotina</taxon>
        <taxon>Sordariomycetes</taxon>
        <taxon>Hypocreomycetidae</taxon>
        <taxon>Hypocreales</taxon>
        <taxon>Nectriaceae</taxon>
        <taxon>Fusarium</taxon>
        <taxon>Fusarium solani species complex</taxon>
        <taxon>Fusarium vanettenii</taxon>
    </lineage>
</organism>
<dbReference type="InterPro" id="IPR014001">
    <property type="entry name" value="Helicase_ATP-bd"/>
</dbReference>
<dbReference type="PANTHER" id="PTHR18934:SF99">
    <property type="entry name" value="ATP-DEPENDENT RNA HELICASE DHX37-RELATED"/>
    <property type="match status" value="1"/>
</dbReference>
<evidence type="ECO:0000256" key="4">
    <source>
        <dbReference type="ARBA" id="ARBA00022840"/>
    </source>
</evidence>
<dbReference type="HOGENOM" id="CLU_001832_5_11_1"/>
<name>C7Z511_FUSV7</name>
<dbReference type="Pfam" id="PF21010">
    <property type="entry name" value="HA2_C"/>
    <property type="match status" value="1"/>
</dbReference>
<feature type="domain" description="Helicase ATP-binding" evidence="5">
    <location>
        <begin position="58"/>
        <end position="210"/>
    </location>
</feature>
<dbReference type="InParanoid" id="C7Z511"/>
<dbReference type="AlphaFoldDB" id="C7Z511"/>
<keyword evidence="3" id="KW-0347">Helicase</keyword>
<dbReference type="GO" id="GO:0016787">
    <property type="term" value="F:hydrolase activity"/>
    <property type="evidence" value="ECO:0007669"/>
    <property type="project" value="UniProtKB-KW"/>
</dbReference>
<dbReference type="eggNOG" id="KOG0925">
    <property type="taxonomic scope" value="Eukaryota"/>
</dbReference>
<dbReference type="InterPro" id="IPR011709">
    <property type="entry name" value="DEAD-box_helicase_OB_fold"/>
</dbReference>
<evidence type="ECO:0000259" key="5">
    <source>
        <dbReference type="PROSITE" id="PS51192"/>
    </source>
</evidence>
<dbReference type="GO" id="GO:0005524">
    <property type="term" value="F:ATP binding"/>
    <property type="evidence" value="ECO:0007669"/>
    <property type="project" value="UniProtKB-KW"/>
</dbReference>
<keyword evidence="1" id="KW-0547">Nucleotide-binding</keyword>
<dbReference type="InterPro" id="IPR027417">
    <property type="entry name" value="P-loop_NTPase"/>
</dbReference>
<dbReference type="SUPFAM" id="SSF52540">
    <property type="entry name" value="P-loop containing nucleoside triphosphate hydrolases"/>
    <property type="match status" value="1"/>
</dbReference>
<dbReference type="OrthoDB" id="10253254at2759"/>